<dbReference type="InterPro" id="IPR050230">
    <property type="entry name" value="CALM/Myosin/TropC-like"/>
</dbReference>
<accession>A0A8B8DPD4</accession>
<dbReference type="Pfam" id="PF13499">
    <property type="entry name" value="EF-hand_7"/>
    <property type="match status" value="3"/>
</dbReference>
<dbReference type="GO" id="GO:0005509">
    <property type="term" value="F:calcium ion binding"/>
    <property type="evidence" value="ECO:0007669"/>
    <property type="project" value="InterPro"/>
</dbReference>
<dbReference type="SMART" id="SM00054">
    <property type="entry name" value="EFh"/>
    <property type="match status" value="7"/>
</dbReference>
<feature type="domain" description="EF-hand" evidence="6">
    <location>
        <begin position="20"/>
        <end position="55"/>
    </location>
</feature>
<dbReference type="Proteomes" id="UP000694844">
    <property type="component" value="Chromosome 4"/>
</dbReference>
<keyword evidence="5" id="KW-1133">Transmembrane helix</keyword>
<evidence type="ECO:0000256" key="2">
    <source>
        <dbReference type="ARBA" id="ARBA00022837"/>
    </source>
</evidence>
<keyword evidence="5" id="KW-0812">Transmembrane</keyword>
<protein>
    <submittedName>
        <fullName evidence="8">Calcium-binding protein LPS1-alpha-like</fullName>
    </submittedName>
</protein>
<sequence length="376" mass="43220">MSYKNANRKKKKIKESLTAEQIADLRETFLLFDKDGDGTVNCEELGTVMRQLGQDPSDEELREMIAEVDEDGSGEIEFEEFCAMMANRINQPIDSPEELIEAFEIFDDEKRGYITMEEFRSVMTTLGEKLSHSDVDEMVTMTGIGKNGKVKYKVSSRAFCYVVYMVYIVFRYYQDKQGSVGLVMYDLTVESVTSWLHIQVQRNKEDSPAQERPNLDEDSPAETDNFAQEVYIDAFREADEDGDGFLSERELGIALRKLGHNPTEVEIRDLILTVDEDENGHLDMNEFMNLMTIKTAAIGEVNDMFKTFDVDKNGFIDWNELKVGMQNLVGHELEDSDIDEMMEEADLDGDGRINYAEFERMMQKNFDEEKGDMEEV</sequence>
<evidence type="ECO:0000256" key="5">
    <source>
        <dbReference type="SAM" id="Phobius"/>
    </source>
</evidence>
<proteinExistence type="predicted"/>
<keyword evidence="5" id="KW-0472">Membrane</keyword>
<keyword evidence="1" id="KW-0677">Repeat</keyword>
<evidence type="ECO:0000256" key="1">
    <source>
        <dbReference type="ARBA" id="ARBA00022737"/>
    </source>
</evidence>
<dbReference type="PROSITE" id="PS00018">
    <property type="entry name" value="EF_HAND_1"/>
    <property type="match status" value="5"/>
</dbReference>
<feature type="region of interest" description="Disordered" evidence="4">
    <location>
        <begin position="202"/>
        <end position="222"/>
    </location>
</feature>
<dbReference type="InterPro" id="IPR018247">
    <property type="entry name" value="EF_Hand_1_Ca_BS"/>
</dbReference>
<dbReference type="GO" id="GO:0016460">
    <property type="term" value="C:myosin II complex"/>
    <property type="evidence" value="ECO:0007669"/>
    <property type="project" value="TreeGrafter"/>
</dbReference>
<gene>
    <name evidence="8" type="primary">LOC111128223</name>
</gene>
<dbReference type="FunFam" id="1.10.238.10:FF:000001">
    <property type="entry name" value="Calmodulin 1"/>
    <property type="match status" value="1"/>
</dbReference>
<dbReference type="Gene3D" id="1.10.238.10">
    <property type="entry name" value="EF-hand"/>
    <property type="match status" value="4"/>
</dbReference>
<keyword evidence="7" id="KW-1185">Reference proteome</keyword>
<dbReference type="PRINTS" id="PR01697">
    <property type="entry name" value="PARVALBUMIN"/>
</dbReference>
<dbReference type="InterPro" id="IPR002048">
    <property type="entry name" value="EF_hand_dom"/>
</dbReference>
<feature type="compositionally biased region" description="Basic and acidic residues" evidence="4">
    <location>
        <begin position="202"/>
        <end position="215"/>
    </location>
</feature>
<dbReference type="InterPro" id="IPR011992">
    <property type="entry name" value="EF-hand-dom_pair"/>
</dbReference>
<evidence type="ECO:0000313" key="7">
    <source>
        <dbReference type="Proteomes" id="UP000694844"/>
    </source>
</evidence>
<organism evidence="7 8">
    <name type="scientific">Crassostrea virginica</name>
    <name type="common">Eastern oyster</name>
    <dbReference type="NCBI Taxonomy" id="6565"/>
    <lineage>
        <taxon>Eukaryota</taxon>
        <taxon>Metazoa</taxon>
        <taxon>Spiralia</taxon>
        <taxon>Lophotrochozoa</taxon>
        <taxon>Mollusca</taxon>
        <taxon>Bivalvia</taxon>
        <taxon>Autobranchia</taxon>
        <taxon>Pteriomorphia</taxon>
        <taxon>Ostreida</taxon>
        <taxon>Ostreoidea</taxon>
        <taxon>Ostreidae</taxon>
        <taxon>Crassostrea</taxon>
    </lineage>
</organism>
<dbReference type="AlphaFoldDB" id="A0A8B8DPD4"/>
<name>A0A8B8DPD4_CRAVI</name>
<keyword evidence="3" id="KW-0514">Muscle protein</keyword>
<dbReference type="CDD" id="cd00051">
    <property type="entry name" value="EFh"/>
    <property type="match status" value="2"/>
</dbReference>
<dbReference type="KEGG" id="cvn:111128223"/>
<feature type="domain" description="EF-hand" evidence="6">
    <location>
        <begin position="296"/>
        <end position="331"/>
    </location>
</feature>
<dbReference type="PANTHER" id="PTHR23048">
    <property type="entry name" value="MYOSIN LIGHT CHAIN 1, 3"/>
    <property type="match status" value="1"/>
</dbReference>
<evidence type="ECO:0000256" key="3">
    <source>
        <dbReference type="ARBA" id="ARBA00023179"/>
    </source>
</evidence>
<dbReference type="GeneID" id="111128223"/>
<dbReference type="OrthoDB" id="26525at2759"/>
<dbReference type="Pfam" id="PF13405">
    <property type="entry name" value="EF-hand_6"/>
    <property type="match status" value="1"/>
</dbReference>
<feature type="domain" description="EF-hand" evidence="6">
    <location>
        <begin position="56"/>
        <end position="91"/>
    </location>
</feature>
<keyword evidence="2" id="KW-0106">Calcium</keyword>
<dbReference type="SUPFAM" id="SSF47473">
    <property type="entry name" value="EF-hand"/>
    <property type="match status" value="2"/>
</dbReference>
<dbReference type="PANTHER" id="PTHR23048:SF0">
    <property type="entry name" value="CALMODULIN LIKE 3"/>
    <property type="match status" value="1"/>
</dbReference>
<feature type="domain" description="EF-hand" evidence="6">
    <location>
        <begin position="226"/>
        <end position="261"/>
    </location>
</feature>
<dbReference type="PROSITE" id="PS50222">
    <property type="entry name" value="EF_HAND_2"/>
    <property type="match status" value="6"/>
</dbReference>
<feature type="transmembrane region" description="Helical" evidence="5">
    <location>
        <begin position="154"/>
        <end position="173"/>
    </location>
</feature>
<reference evidence="8" key="1">
    <citation type="submission" date="2025-08" db="UniProtKB">
        <authorList>
            <consortium name="RefSeq"/>
        </authorList>
    </citation>
    <scope>IDENTIFICATION</scope>
    <source>
        <tissue evidence="8">Whole sample</tissue>
    </source>
</reference>
<evidence type="ECO:0000259" key="6">
    <source>
        <dbReference type="PROSITE" id="PS50222"/>
    </source>
</evidence>
<feature type="domain" description="EF-hand" evidence="6">
    <location>
        <begin position="94"/>
        <end position="129"/>
    </location>
</feature>
<dbReference type="RefSeq" id="XP_022329434.1">
    <property type="nucleotide sequence ID" value="XM_022473726.1"/>
</dbReference>
<dbReference type="FunFam" id="1.10.238.10:FF:000178">
    <property type="entry name" value="Calmodulin-2 A"/>
    <property type="match status" value="1"/>
</dbReference>
<feature type="domain" description="EF-hand" evidence="6">
    <location>
        <begin position="333"/>
        <end position="368"/>
    </location>
</feature>
<evidence type="ECO:0000256" key="4">
    <source>
        <dbReference type="SAM" id="MobiDB-lite"/>
    </source>
</evidence>
<evidence type="ECO:0000313" key="8">
    <source>
        <dbReference type="RefSeq" id="XP_022329434.1"/>
    </source>
</evidence>